<reference evidence="1" key="1">
    <citation type="journal article" date="2022" name="Front. Genet.">
        <title>Chromosome-Scale Assembly of the Dendrobium nobile Genome Provides Insights Into the Molecular Mechanism of the Biosynthesis of the Medicinal Active Ingredient of Dendrobium.</title>
        <authorList>
            <person name="Xu Q."/>
            <person name="Niu S.-C."/>
            <person name="Li K.-L."/>
            <person name="Zheng P.-J."/>
            <person name="Zhang X.-J."/>
            <person name="Jia Y."/>
            <person name="Liu Y."/>
            <person name="Niu Y.-X."/>
            <person name="Yu L.-H."/>
            <person name="Chen D.-F."/>
            <person name="Zhang G.-Q."/>
        </authorList>
    </citation>
    <scope>NUCLEOTIDE SEQUENCE</scope>
    <source>
        <tissue evidence="1">Leaf</tissue>
    </source>
</reference>
<gene>
    <name evidence="1" type="ORF">KFK09_012266</name>
</gene>
<protein>
    <submittedName>
        <fullName evidence="1">Uncharacterized protein</fullName>
    </submittedName>
</protein>
<dbReference type="EMBL" id="JAGYWB010000009">
    <property type="protein sequence ID" value="KAI0511636.1"/>
    <property type="molecule type" value="Genomic_DNA"/>
</dbReference>
<evidence type="ECO:0000313" key="1">
    <source>
        <dbReference type="EMBL" id="KAI0511636.1"/>
    </source>
</evidence>
<accession>A0A8T3BF12</accession>
<proteinExistence type="predicted"/>
<organism evidence="1 2">
    <name type="scientific">Dendrobium nobile</name>
    <name type="common">Orchid</name>
    <dbReference type="NCBI Taxonomy" id="94219"/>
    <lineage>
        <taxon>Eukaryota</taxon>
        <taxon>Viridiplantae</taxon>
        <taxon>Streptophyta</taxon>
        <taxon>Embryophyta</taxon>
        <taxon>Tracheophyta</taxon>
        <taxon>Spermatophyta</taxon>
        <taxon>Magnoliopsida</taxon>
        <taxon>Liliopsida</taxon>
        <taxon>Asparagales</taxon>
        <taxon>Orchidaceae</taxon>
        <taxon>Epidendroideae</taxon>
        <taxon>Malaxideae</taxon>
        <taxon>Dendrobiinae</taxon>
        <taxon>Dendrobium</taxon>
    </lineage>
</organism>
<comment type="caution">
    <text evidence="1">The sequence shown here is derived from an EMBL/GenBank/DDBJ whole genome shotgun (WGS) entry which is preliminary data.</text>
</comment>
<name>A0A8T3BF12_DENNO</name>
<dbReference type="AlphaFoldDB" id="A0A8T3BF12"/>
<dbReference type="Proteomes" id="UP000829196">
    <property type="component" value="Unassembled WGS sequence"/>
</dbReference>
<evidence type="ECO:0000313" key="2">
    <source>
        <dbReference type="Proteomes" id="UP000829196"/>
    </source>
</evidence>
<keyword evidence="2" id="KW-1185">Reference proteome</keyword>
<sequence>MRCFTLDSLDVYMTMYHISLLVLEYDIFTTRFSFFNKSKHYRVLNYLGSFSFWNFSLSLSTRHQI</sequence>